<dbReference type="InterPro" id="IPR029052">
    <property type="entry name" value="Metallo-depent_PP-like"/>
</dbReference>
<organism evidence="5 6">
    <name type="scientific">Paenibacillus illinoisensis</name>
    <dbReference type="NCBI Taxonomy" id="59845"/>
    <lineage>
        <taxon>Bacteria</taxon>
        <taxon>Bacillati</taxon>
        <taxon>Bacillota</taxon>
        <taxon>Bacilli</taxon>
        <taxon>Bacillales</taxon>
        <taxon>Paenibacillaceae</taxon>
        <taxon>Paenibacillus</taxon>
    </lineage>
</organism>
<evidence type="ECO:0000256" key="3">
    <source>
        <dbReference type="SAM" id="Phobius"/>
    </source>
</evidence>
<dbReference type="CDD" id="cd07381">
    <property type="entry name" value="MPP_CapA"/>
    <property type="match status" value="1"/>
</dbReference>
<dbReference type="GO" id="GO:0047480">
    <property type="term" value="F:UDP-N-acetylmuramoyl-tripeptide-D-alanyl-D-alanine ligase activity"/>
    <property type="evidence" value="ECO:0007669"/>
    <property type="project" value="UniProtKB-EC"/>
</dbReference>
<dbReference type="Pfam" id="PF09587">
    <property type="entry name" value="PGA_cap"/>
    <property type="match status" value="1"/>
</dbReference>
<dbReference type="SUPFAM" id="SSF56300">
    <property type="entry name" value="Metallo-dependent phosphatases"/>
    <property type="match status" value="1"/>
</dbReference>
<dbReference type="Gene3D" id="3.60.21.10">
    <property type="match status" value="1"/>
</dbReference>
<comment type="caution">
    <text evidence="5">The sequence shown here is derived from an EMBL/GenBank/DDBJ whole genome shotgun (WGS) entry which is preliminary data.</text>
</comment>
<dbReference type="SMART" id="SM00854">
    <property type="entry name" value="PGA_cap"/>
    <property type="match status" value="1"/>
</dbReference>
<comment type="similarity">
    <text evidence="1">Belongs to the CapA family.</text>
</comment>
<name>A0A2W0CBR0_9BACL</name>
<dbReference type="InterPro" id="IPR019079">
    <property type="entry name" value="Capsule_synth_CapA"/>
</dbReference>
<feature type="compositionally biased region" description="Polar residues" evidence="2">
    <location>
        <begin position="147"/>
        <end position="163"/>
    </location>
</feature>
<dbReference type="EC" id="6.3.2.10" evidence="5"/>
<reference evidence="5 6" key="1">
    <citation type="submission" date="2018-01" db="EMBL/GenBank/DDBJ databases">
        <title>Genome sequence of the PGP bacterium Paenibacillus illinoisensis E3.</title>
        <authorList>
            <person name="Rolli E."/>
            <person name="Marasco R."/>
            <person name="Bessem C."/>
            <person name="Michoud G."/>
            <person name="Gaiarsa S."/>
            <person name="Borin S."/>
            <person name="Daffonchio D."/>
        </authorList>
    </citation>
    <scope>NUCLEOTIDE SEQUENCE [LARGE SCALE GENOMIC DNA]</scope>
    <source>
        <strain evidence="5 6">E3</strain>
    </source>
</reference>
<dbReference type="AlphaFoldDB" id="A0A2W0CBR0"/>
<evidence type="ECO:0000313" key="5">
    <source>
        <dbReference type="EMBL" id="PYY28089.1"/>
    </source>
</evidence>
<feature type="compositionally biased region" description="Basic and acidic residues" evidence="2">
    <location>
        <begin position="119"/>
        <end position="131"/>
    </location>
</feature>
<dbReference type="EMBL" id="PRLG01000020">
    <property type="protein sequence ID" value="PYY28089.1"/>
    <property type="molecule type" value="Genomic_DNA"/>
</dbReference>
<dbReference type="OrthoDB" id="9810906at2"/>
<gene>
    <name evidence="5" type="ORF">PIL02S_03225</name>
</gene>
<evidence type="ECO:0000259" key="4">
    <source>
        <dbReference type="SMART" id="SM00854"/>
    </source>
</evidence>
<accession>A0A2W0CBR0</accession>
<feature type="domain" description="Capsule synthesis protein CapA" evidence="4">
    <location>
        <begin position="165"/>
        <end position="405"/>
    </location>
</feature>
<keyword evidence="3" id="KW-1133">Transmembrane helix</keyword>
<keyword evidence="3" id="KW-0812">Transmembrane</keyword>
<dbReference type="InterPro" id="IPR052169">
    <property type="entry name" value="CW_Biosynth-Accessory"/>
</dbReference>
<keyword evidence="5" id="KW-0436">Ligase</keyword>
<evidence type="ECO:0000313" key="6">
    <source>
        <dbReference type="Proteomes" id="UP000247459"/>
    </source>
</evidence>
<proteinExistence type="inferred from homology"/>
<protein>
    <submittedName>
        <fullName evidence="5">Poly-gamma-glutamate biosynthesis protein</fullName>
        <ecNumber evidence="5">6.3.2.10</ecNumber>
    </submittedName>
</protein>
<evidence type="ECO:0000256" key="1">
    <source>
        <dbReference type="ARBA" id="ARBA00005662"/>
    </source>
</evidence>
<feature type="transmembrane region" description="Helical" evidence="3">
    <location>
        <begin position="21"/>
        <end position="43"/>
    </location>
</feature>
<keyword evidence="3" id="KW-0472">Membrane</keyword>
<dbReference type="Proteomes" id="UP000247459">
    <property type="component" value="Unassembled WGS sequence"/>
</dbReference>
<dbReference type="PANTHER" id="PTHR33393:SF13">
    <property type="entry name" value="PGA BIOSYNTHESIS PROTEIN CAPA"/>
    <property type="match status" value="1"/>
</dbReference>
<dbReference type="PANTHER" id="PTHR33393">
    <property type="entry name" value="POLYGLUTAMINE SYNTHESIS ACCESSORY PROTEIN RV0574C-RELATED"/>
    <property type="match status" value="1"/>
</dbReference>
<feature type="compositionally biased region" description="Acidic residues" evidence="2">
    <location>
        <begin position="81"/>
        <end position="93"/>
    </location>
</feature>
<sequence>MYPPRSNRSNQKKKEKRARRRIIWMINLFLIAAIGGVGIYYAAEVQKQQAEPATNEAAVKEQQPADQEDAKGGVELGSPEAESDADSDAEQDSMEATSPESETAEDESVSAGGETTESGSKESLKGSEEGQKGTGTAKPSNPKDNESSGVQTTVPQPTGSGKNVTINFVGDIQFSGKVAELLDKNGYDYPYAKLGSLFKNDDLTVGNLETPVTLGGSAAENKTYVYKSSPKALAAMAAAGFDAVNLANNHILDQGVEGLVDTLTYLQEYGIAHTGAGMNRDEAYAPAYLERKGIKIALLGFSRVVPEPTWKAEGNRAGVAETYDSTGAVNAIQEARRKADLVIVVAHWGEERVSTPNDDQTRLAHEFVDAGADLVIGGHPHVLQGVEYYKGKWIAYSTGNFIFSKSTTEETWKTAIFQAECSAEAKCSMKVIPYEAGLGQAIPMLGEANKLLLEQMTKLSPGIRFDANGVASTS</sequence>
<evidence type="ECO:0000256" key="2">
    <source>
        <dbReference type="SAM" id="MobiDB-lite"/>
    </source>
</evidence>
<feature type="region of interest" description="Disordered" evidence="2">
    <location>
        <begin position="53"/>
        <end position="163"/>
    </location>
</feature>